<keyword evidence="3" id="KW-1185">Reference proteome</keyword>
<feature type="coiled-coil region" evidence="1">
    <location>
        <begin position="48"/>
        <end position="147"/>
    </location>
</feature>
<evidence type="ECO:0000256" key="1">
    <source>
        <dbReference type="SAM" id="Coils"/>
    </source>
</evidence>
<protein>
    <submittedName>
        <fullName evidence="2">Uncharacterized protein</fullName>
    </submittedName>
</protein>
<evidence type="ECO:0000313" key="2">
    <source>
        <dbReference type="EnsemblMetazoa" id="CLYHEMP020967.2"/>
    </source>
</evidence>
<proteinExistence type="predicted"/>
<sequence length="185" mass="21597">SHLNVCPEMMVDCKNPECQVRMFRKEIQWMDKKTHDQEFAAIHNKMLLEKHIETSRELQQTRDEMRDMKSKINSLSGFKGNQAEISDAYSLIKETKAELIAVKAELQKTKTELTSTKIEHLKTKNELQEVRIEVADLNNHCNQLYQLVEHSSEIVCSHLLNEKESEIVFENKSFENLVPLLVKKN</sequence>
<keyword evidence="1" id="KW-0175">Coiled coil</keyword>
<organism evidence="2 3">
    <name type="scientific">Clytia hemisphaerica</name>
    <dbReference type="NCBI Taxonomy" id="252671"/>
    <lineage>
        <taxon>Eukaryota</taxon>
        <taxon>Metazoa</taxon>
        <taxon>Cnidaria</taxon>
        <taxon>Hydrozoa</taxon>
        <taxon>Hydroidolina</taxon>
        <taxon>Leptothecata</taxon>
        <taxon>Obeliida</taxon>
        <taxon>Clytiidae</taxon>
        <taxon>Clytia</taxon>
    </lineage>
</organism>
<dbReference type="AlphaFoldDB" id="A0A7M5XBN7"/>
<dbReference type="EnsemblMetazoa" id="CLYHEMT020967.2">
    <property type="protein sequence ID" value="CLYHEMP020967.2"/>
    <property type="gene ID" value="CLYHEMG020967"/>
</dbReference>
<name>A0A7M5XBN7_9CNID</name>
<reference evidence="2" key="1">
    <citation type="submission" date="2021-01" db="UniProtKB">
        <authorList>
            <consortium name="EnsemblMetazoa"/>
        </authorList>
    </citation>
    <scope>IDENTIFICATION</scope>
</reference>
<evidence type="ECO:0000313" key="3">
    <source>
        <dbReference type="Proteomes" id="UP000594262"/>
    </source>
</evidence>
<dbReference type="Proteomes" id="UP000594262">
    <property type="component" value="Unplaced"/>
</dbReference>
<dbReference type="Gene3D" id="1.20.58.130">
    <property type="match status" value="1"/>
</dbReference>
<accession>A0A7M5XBN7</accession>
<dbReference type="OrthoDB" id="5989761at2759"/>